<dbReference type="SUPFAM" id="SSF52540">
    <property type="entry name" value="P-loop containing nucleoside triphosphate hydrolases"/>
    <property type="match status" value="1"/>
</dbReference>
<dbReference type="OrthoDB" id="9802264at2"/>
<dbReference type="InterPro" id="IPR003593">
    <property type="entry name" value="AAA+_ATPase"/>
</dbReference>
<sequence>MELSLNDMVVFKHQKTLAPINLEFSNKEINVILGPSGSGKTQLLRTIAGLQQPYRGNILLDGINIKNTPVRKRSVAFVYQEFINYSHLSAYDNIAVPLRQKLKLPQEEIESRVHEVADILKISDYLEARPNEMSGGQQQRLAFARALAQKPKLLLLDDPFANLDFQLKQHLRQFLRKSSRECIVIYASSNAEDSLALSARTTVIDQYQTVQQGHAREVTQFPSHLSVAKFSSEPAFNILEGQKTGKFFVSIKGFKLDLGHKGDLIPEGPCYLGISPDRIHRAESLDSPSGKVEFVEPSGHLNQVTLSTEENEVIVLRVSQLEEIRVGSKLHYAIDLDSLFFYSANGQLILAPQENDSYG</sequence>
<organism evidence="5 6">
    <name type="scientific">Pseudobacteriovorax antillogorgiicola</name>
    <dbReference type="NCBI Taxonomy" id="1513793"/>
    <lineage>
        <taxon>Bacteria</taxon>
        <taxon>Pseudomonadati</taxon>
        <taxon>Bdellovibrionota</taxon>
        <taxon>Oligoflexia</taxon>
        <taxon>Oligoflexales</taxon>
        <taxon>Pseudobacteriovoracaceae</taxon>
        <taxon>Pseudobacteriovorax</taxon>
    </lineage>
</organism>
<gene>
    <name evidence="5" type="ORF">SAMN06296036_12074</name>
</gene>
<evidence type="ECO:0000313" key="5">
    <source>
        <dbReference type="EMBL" id="SMF59999.1"/>
    </source>
</evidence>
<dbReference type="AlphaFoldDB" id="A0A1Y6CG25"/>
<dbReference type="GO" id="GO:0055052">
    <property type="term" value="C:ATP-binding cassette (ABC) transporter complex, substrate-binding subunit-containing"/>
    <property type="evidence" value="ECO:0007669"/>
    <property type="project" value="TreeGrafter"/>
</dbReference>
<dbReference type="PROSITE" id="PS50893">
    <property type="entry name" value="ABC_TRANSPORTER_2"/>
    <property type="match status" value="1"/>
</dbReference>
<evidence type="ECO:0000313" key="6">
    <source>
        <dbReference type="Proteomes" id="UP000192907"/>
    </source>
</evidence>
<dbReference type="EMBL" id="FWZT01000020">
    <property type="protein sequence ID" value="SMF59999.1"/>
    <property type="molecule type" value="Genomic_DNA"/>
</dbReference>
<dbReference type="InterPro" id="IPR012340">
    <property type="entry name" value="NA-bd_OB-fold"/>
</dbReference>
<reference evidence="6" key="1">
    <citation type="submission" date="2017-04" db="EMBL/GenBank/DDBJ databases">
        <authorList>
            <person name="Varghese N."/>
            <person name="Submissions S."/>
        </authorList>
    </citation>
    <scope>NUCLEOTIDE SEQUENCE [LARGE SCALE GENOMIC DNA]</scope>
    <source>
        <strain evidence="6">RKEM611</strain>
    </source>
</reference>
<dbReference type="Proteomes" id="UP000192907">
    <property type="component" value="Unassembled WGS sequence"/>
</dbReference>
<dbReference type="GO" id="GO:0016887">
    <property type="term" value="F:ATP hydrolysis activity"/>
    <property type="evidence" value="ECO:0007669"/>
    <property type="project" value="InterPro"/>
</dbReference>
<dbReference type="SMART" id="SM00382">
    <property type="entry name" value="AAA"/>
    <property type="match status" value="1"/>
</dbReference>
<keyword evidence="6" id="KW-1185">Reference proteome</keyword>
<keyword evidence="2" id="KW-0547">Nucleotide-binding</keyword>
<accession>A0A1Y6CG25</accession>
<dbReference type="InterPro" id="IPR008995">
    <property type="entry name" value="Mo/tungstate-bd_C_term_dom"/>
</dbReference>
<dbReference type="Gene3D" id="3.40.50.300">
    <property type="entry name" value="P-loop containing nucleotide triphosphate hydrolases"/>
    <property type="match status" value="1"/>
</dbReference>
<dbReference type="STRING" id="1513793.SAMN06296036_12074"/>
<proteinExistence type="predicted"/>
<keyword evidence="3 5" id="KW-0067">ATP-binding</keyword>
<dbReference type="GO" id="GO:0005524">
    <property type="term" value="F:ATP binding"/>
    <property type="evidence" value="ECO:0007669"/>
    <property type="project" value="UniProtKB-KW"/>
</dbReference>
<dbReference type="Gene3D" id="2.40.50.140">
    <property type="entry name" value="Nucleic acid-binding proteins"/>
    <property type="match status" value="1"/>
</dbReference>
<dbReference type="InterPro" id="IPR017871">
    <property type="entry name" value="ABC_transporter-like_CS"/>
</dbReference>
<dbReference type="PROSITE" id="PS00211">
    <property type="entry name" value="ABC_TRANSPORTER_1"/>
    <property type="match status" value="1"/>
</dbReference>
<evidence type="ECO:0000259" key="4">
    <source>
        <dbReference type="PROSITE" id="PS50893"/>
    </source>
</evidence>
<dbReference type="InterPro" id="IPR027417">
    <property type="entry name" value="P-loop_NTPase"/>
</dbReference>
<keyword evidence="1" id="KW-0813">Transport</keyword>
<dbReference type="Gene3D" id="2.40.50.100">
    <property type="match status" value="1"/>
</dbReference>
<dbReference type="InterPro" id="IPR003439">
    <property type="entry name" value="ABC_transporter-like_ATP-bd"/>
</dbReference>
<dbReference type="PANTHER" id="PTHR43875">
    <property type="entry name" value="MALTODEXTRIN IMPORT ATP-BINDING PROTEIN MSMX"/>
    <property type="match status" value="1"/>
</dbReference>
<dbReference type="PANTHER" id="PTHR43875:SF4">
    <property type="entry name" value="GLUCOSE IMPORT ATP-BINDING PROTEIN GLCV"/>
    <property type="match status" value="1"/>
</dbReference>
<dbReference type="Pfam" id="PF00005">
    <property type="entry name" value="ABC_tran"/>
    <property type="match status" value="1"/>
</dbReference>
<dbReference type="RefSeq" id="WP_132322869.1">
    <property type="nucleotide sequence ID" value="NZ_FWZT01000020.1"/>
</dbReference>
<evidence type="ECO:0000256" key="1">
    <source>
        <dbReference type="ARBA" id="ARBA00022448"/>
    </source>
</evidence>
<evidence type="ECO:0000256" key="2">
    <source>
        <dbReference type="ARBA" id="ARBA00022741"/>
    </source>
</evidence>
<dbReference type="InterPro" id="IPR047641">
    <property type="entry name" value="ABC_transpr_MalK/UgpC-like"/>
</dbReference>
<evidence type="ECO:0000256" key="3">
    <source>
        <dbReference type="ARBA" id="ARBA00022840"/>
    </source>
</evidence>
<feature type="domain" description="ABC transporter" evidence="4">
    <location>
        <begin position="1"/>
        <end position="231"/>
    </location>
</feature>
<name>A0A1Y6CG25_9BACT</name>
<dbReference type="SUPFAM" id="SSF50331">
    <property type="entry name" value="MOP-like"/>
    <property type="match status" value="1"/>
</dbReference>
<protein>
    <submittedName>
        <fullName evidence="5">Carbohydrate ABC transporter ATP-binding protein, CUT1 family</fullName>
    </submittedName>
</protein>